<sequence length="394" mass="43894">MRLSFFAKPHRDWVVEGNHTSRVMGFGLIAFVLAVHMLGRGYSELTWALLGLQFLAYPQLLYWRTRKSNEPRAAEMNHMSLDSFVFGMWSAYLGFPMWSTFGMCVTTAVTHASYMGVKGAVRSAAALSAGALMAIVLFGFRFSPAMDWPISLACLLGLTAYLVSLANMAHNHNVKLFETRDKMRKGEQALQEANEALRQQLGEISVLQTRLREQANRDSLTGLYNRRYLDDTLARELARCKREGQPLSLMLIDIDHFKRVNDTYGHPAGDEVLRALARMLNTHARSGDVACRYGGEEFLMLLPHMPLQTAMQRAEQWRADFGTATLVFGDFHIQATLSVGIATYPGDGTSPETLIANADLALYRAKNNGRNRVVAFSTSHPSPSVLPNSSHASQ</sequence>
<feature type="domain" description="GGDEF" evidence="5">
    <location>
        <begin position="245"/>
        <end position="378"/>
    </location>
</feature>
<accession>A0A1P8KEL0</accession>
<evidence type="ECO:0000256" key="2">
    <source>
        <dbReference type="ARBA" id="ARBA00034247"/>
    </source>
</evidence>
<dbReference type="KEGG" id="rsb:RS694_19005"/>
<dbReference type="GO" id="GO:0043709">
    <property type="term" value="P:cell adhesion involved in single-species biofilm formation"/>
    <property type="evidence" value="ECO:0007669"/>
    <property type="project" value="TreeGrafter"/>
</dbReference>
<dbReference type="InterPro" id="IPR029787">
    <property type="entry name" value="Nucleotide_cyclase"/>
</dbReference>
<protein>
    <recommendedName>
        <fullName evidence="1">diguanylate cyclase</fullName>
        <ecNumber evidence="1">2.7.7.65</ecNumber>
    </recommendedName>
</protein>
<feature type="coiled-coil region" evidence="3">
    <location>
        <begin position="176"/>
        <end position="210"/>
    </location>
</feature>
<dbReference type="Proteomes" id="UP000186110">
    <property type="component" value="Chromosome"/>
</dbReference>
<dbReference type="EMBL" id="CP019239">
    <property type="protein sequence ID" value="APW44401.1"/>
    <property type="molecule type" value="Genomic_DNA"/>
</dbReference>
<dbReference type="GO" id="GO:0052621">
    <property type="term" value="F:diguanylate cyclase activity"/>
    <property type="evidence" value="ECO:0007669"/>
    <property type="project" value="UniProtKB-EC"/>
</dbReference>
<feature type="transmembrane region" description="Helical" evidence="4">
    <location>
        <begin position="120"/>
        <end position="140"/>
    </location>
</feature>
<dbReference type="InterPro" id="IPR050469">
    <property type="entry name" value="Diguanylate_Cyclase"/>
</dbReference>
<comment type="catalytic activity">
    <reaction evidence="2">
        <text>2 GTP = 3',3'-c-di-GMP + 2 diphosphate</text>
        <dbReference type="Rhea" id="RHEA:24898"/>
        <dbReference type="ChEBI" id="CHEBI:33019"/>
        <dbReference type="ChEBI" id="CHEBI:37565"/>
        <dbReference type="ChEBI" id="CHEBI:58805"/>
        <dbReference type="EC" id="2.7.7.65"/>
    </reaction>
</comment>
<evidence type="ECO:0000313" key="6">
    <source>
        <dbReference type="EMBL" id="APW44401.1"/>
    </source>
</evidence>
<dbReference type="NCBIfam" id="TIGR00254">
    <property type="entry name" value="GGDEF"/>
    <property type="match status" value="1"/>
</dbReference>
<dbReference type="SMART" id="SM00267">
    <property type="entry name" value="GGDEF"/>
    <property type="match status" value="1"/>
</dbReference>
<dbReference type="FunFam" id="3.30.70.270:FF:000001">
    <property type="entry name" value="Diguanylate cyclase domain protein"/>
    <property type="match status" value="1"/>
</dbReference>
<keyword evidence="7" id="KW-1185">Reference proteome</keyword>
<feature type="transmembrane region" description="Helical" evidence="4">
    <location>
        <begin position="84"/>
        <end position="108"/>
    </location>
</feature>
<dbReference type="Pfam" id="PF05230">
    <property type="entry name" value="MASE2"/>
    <property type="match status" value="1"/>
</dbReference>
<evidence type="ECO:0000256" key="4">
    <source>
        <dbReference type="SAM" id="Phobius"/>
    </source>
</evidence>
<dbReference type="GO" id="GO:0005886">
    <property type="term" value="C:plasma membrane"/>
    <property type="evidence" value="ECO:0007669"/>
    <property type="project" value="TreeGrafter"/>
</dbReference>
<keyword evidence="4" id="KW-0812">Transmembrane</keyword>
<evidence type="ECO:0000256" key="3">
    <source>
        <dbReference type="SAM" id="Coils"/>
    </source>
</evidence>
<dbReference type="PANTHER" id="PTHR45138:SF9">
    <property type="entry name" value="DIGUANYLATE CYCLASE DGCM-RELATED"/>
    <property type="match status" value="1"/>
</dbReference>
<keyword evidence="3" id="KW-0175">Coiled coil</keyword>
<dbReference type="Gene3D" id="3.30.70.270">
    <property type="match status" value="1"/>
</dbReference>
<gene>
    <name evidence="6" type="ORF">RS694_19005</name>
</gene>
<dbReference type="eggNOG" id="COG3706">
    <property type="taxonomic scope" value="Bacteria"/>
</dbReference>
<dbReference type="InterPro" id="IPR007894">
    <property type="entry name" value="MASE2"/>
</dbReference>
<dbReference type="InterPro" id="IPR043128">
    <property type="entry name" value="Rev_trsase/Diguanyl_cyclase"/>
</dbReference>
<proteinExistence type="predicted"/>
<evidence type="ECO:0000256" key="1">
    <source>
        <dbReference type="ARBA" id="ARBA00012528"/>
    </source>
</evidence>
<dbReference type="PROSITE" id="PS50887">
    <property type="entry name" value="GGDEF"/>
    <property type="match status" value="1"/>
</dbReference>
<dbReference type="EC" id="2.7.7.65" evidence="1"/>
<dbReference type="SUPFAM" id="SSF55073">
    <property type="entry name" value="Nucleotide cyclase"/>
    <property type="match status" value="1"/>
</dbReference>
<feature type="transmembrane region" description="Helical" evidence="4">
    <location>
        <begin position="45"/>
        <end position="63"/>
    </location>
</feature>
<evidence type="ECO:0000259" key="5">
    <source>
        <dbReference type="PROSITE" id="PS50887"/>
    </source>
</evidence>
<dbReference type="InterPro" id="IPR000160">
    <property type="entry name" value="GGDEF_dom"/>
</dbReference>
<feature type="transmembrane region" description="Helical" evidence="4">
    <location>
        <begin position="152"/>
        <end position="170"/>
    </location>
</feature>
<reference evidence="6 7" key="1">
    <citation type="submission" date="2017-01" db="EMBL/GenBank/DDBJ databases">
        <authorList>
            <person name="Mah S.A."/>
            <person name="Swanson W.J."/>
            <person name="Moy G.W."/>
            <person name="Vacquier V.D."/>
        </authorList>
    </citation>
    <scope>NUCLEOTIDE SEQUENCE [LARGE SCALE GENOMIC DNA]</scope>
    <source>
        <strain evidence="6 7">DSM 22694</strain>
    </source>
</reference>
<dbReference type="GO" id="GO:1902201">
    <property type="term" value="P:negative regulation of bacterial-type flagellum-dependent cell motility"/>
    <property type="evidence" value="ECO:0007669"/>
    <property type="project" value="TreeGrafter"/>
</dbReference>
<name>A0A1P8KEL0_9BURK</name>
<dbReference type="STRING" id="1484693.RS694_19005"/>
<dbReference type="AlphaFoldDB" id="A0A1P8KEL0"/>
<evidence type="ECO:0000313" key="7">
    <source>
        <dbReference type="Proteomes" id="UP000186110"/>
    </source>
</evidence>
<organism evidence="6 7">
    <name type="scientific">Rhodoferax saidenbachensis</name>
    <dbReference type="NCBI Taxonomy" id="1484693"/>
    <lineage>
        <taxon>Bacteria</taxon>
        <taxon>Pseudomonadati</taxon>
        <taxon>Pseudomonadota</taxon>
        <taxon>Betaproteobacteria</taxon>
        <taxon>Burkholderiales</taxon>
        <taxon>Comamonadaceae</taxon>
        <taxon>Rhodoferax</taxon>
    </lineage>
</organism>
<keyword evidence="4" id="KW-1133">Transmembrane helix</keyword>
<dbReference type="PANTHER" id="PTHR45138">
    <property type="entry name" value="REGULATORY COMPONENTS OF SENSORY TRANSDUCTION SYSTEM"/>
    <property type="match status" value="1"/>
</dbReference>
<dbReference type="CDD" id="cd01949">
    <property type="entry name" value="GGDEF"/>
    <property type="match status" value="1"/>
</dbReference>
<keyword evidence="4" id="KW-0472">Membrane</keyword>
<dbReference type="Pfam" id="PF00990">
    <property type="entry name" value="GGDEF"/>
    <property type="match status" value="1"/>
</dbReference>
<dbReference type="RefSeq" id="WP_051391755.1">
    <property type="nucleotide sequence ID" value="NZ_CP019239.1"/>
</dbReference>
<feature type="transmembrane region" description="Helical" evidence="4">
    <location>
        <begin position="21"/>
        <end position="39"/>
    </location>
</feature>